<dbReference type="AlphaFoldDB" id="A0A699Z3E7"/>
<keyword evidence="3" id="KW-1185">Reference proteome</keyword>
<comment type="caution">
    <text evidence="2">The sequence shown here is derived from an EMBL/GenBank/DDBJ whole genome shotgun (WGS) entry which is preliminary data.</text>
</comment>
<sequence length="255" mass="27202">MTWMTSSKSMREYLQSCLSCPPSMYPTLLGLRLVTDITVGRPQPLDMAAQLRAICHDPWLLVWSKPVAAVGTAALTLALKQGQQQLMAAGQPLCKDPGPGPGLAGGEDLHPPAAIISCSNFLDCTQTLTLLMYACHRKAWVASDRYTAMVDGFAHCVFSQRNGRNHPILCVHPVKPQPVCAPVGCHCASRFVNSTDARGPSGSGVGLNTCFGPDQSGWFCASLFQDRSGGQRGGCRPHGHARATSGSADEDMHPT</sequence>
<evidence type="ECO:0000313" key="2">
    <source>
        <dbReference type="EMBL" id="GFH13549.1"/>
    </source>
</evidence>
<accession>A0A699Z3E7</accession>
<feature type="region of interest" description="Disordered" evidence="1">
    <location>
        <begin position="231"/>
        <end position="255"/>
    </location>
</feature>
<organism evidence="2 3">
    <name type="scientific">Haematococcus lacustris</name>
    <name type="common">Green alga</name>
    <name type="synonym">Haematococcus pluvialis</name>
    <dbReference type="NCBI Taxonomy" id="44745"/>
    <lineage>
        <taxon>Eukaryota</taxon>
        <taxon>Viridiplantae</taxon>
        <taxon>Chlorophyta</taxon>
        <taxon>core chlorophytes</taxon>
        <taxon>Chlorophyceae</taxon>
        <taxon>CS clade</taxon>
        <taxon>Chlamydomonadales</taxon>
        <taxon>Haematococcaceae</taxon>
        <taxon>Haematococcus</taxon>
    </lineage>
</organism>
<feature type="non-terminal residue" evidence="2">
    <location>
        <position position="1"/>
    </location>
</feature>
<dbReference type="Proteomes" id="UP000485058">
    <property type="component" value="Unassembled WGS sequence"/>
</dbReference>
<name>A0A699Z3E7_HAELA</name>
<evidence type="ECO:0000256" key="1">
    <source>
        <dbReference type="SAM" id="MobiDB-lite"/>
    </source>
</evidence>
<feature type="non-terminal residue" evidence="2">
    <location>
        <position position="255"/>
    </location>
</feature>
<reference evidence="2 3" key="1">
    <citation type="submission" date="2020-02" db="EMBL/GenBank/DDBJ databases">
        <title>Draft genome sequence of Haematococcus lacustris strain NIES-144.</title>
        <authorList>
            <person name="Morimoto D."/>
            <person name="Nakagawa S."/>
            <person name="Yoshida T."/>
            <person name="Sawayama S."/>
        </authorList>
    </citation>
    <scope>NUCLEOTIDE SEQUENCE [LARGE SCALE GENOMIC DNA]</scope>
    <source>
        <strain evidence="2 3">NIES-144</strain>
    </source>
</reference>
<evidence type="ECO:0000313" key="3">
    <source>
        <dbReference type="Proteomes" id="UP000485058"/>
    </source>
</evidence>
<protein>
    <submittedName>
        <fullName evidence="2">Uncharacterized protein</fullName>
    </submittedName>
</protein>
<gene>
    <name evidence="2" type="ORF">HaLaN_09452</name>
</gene>
<proteinExistence type="predicted"/>
<dbReference type="EMBL" id="BLLF01000625">
    <property type="protein sequence ID" value="GFH13549.1"/>
    <property type="molecule type" value="Genomic_DNA"/>
</dbReference>